<dbReference type="EMBL" id="BBYR01000039">
    <property type="protein sequence ID" value="GAP36776.1"/>
    <property type="molecule type" value="Genomic_DNA"/>
</dbReference>
<gene>
    <name evidence="7" type="ORF">ISF6_2616</name>
</gene>
<dbReference type="OrthoDB" id="4608673at2"/>
<keyword evidence="8" id="KW-1185">Reference proteome</keyword>
<dbReference type="InterPro" id="IPR045004">
    <property type="entry name" value="ECH_dom"/>
</dbReference>
<comment type="pathway">
    <text evidence="1">Lipid metabolism; fatty acid beta-oxidation.</text>
</comment>
<dbReference type="CDD" id="cd06558">
    <property type="entry name" value="crotonase-like"/>
    <property type="match status" value="1"/>
</dbReference>
<evidence type="ECO:0000256" key="4">
    <source>
        <dbReference type="ARBA" id="ARBA00023098"/>
    </source>
</evidence>
<dbReference type="GO" id="GO:0006635">
    <property type="term" value="P:fatty acid beta-oxidation"/>
    <property type="evidence" value="ECO:0007669"/>
    <property type="project" value="UniProtKB-UniPathway"/>
</dbReference>
<dbReference type="PROSITE" id="PS00166">
    <property type="entry name" value="ENOYL_COA_HYDRATASE"/>
    <property type="match status" value="1"/>
</dbReference>
<evidence type="ECO:0000256" key="1">
    <source>
        <dbReference type="ARBA" id="ARBA00005005"/>
    </source>
</evidence>
<sequence>MSPHDPADERVRCTIDAQGVAEVVLARPAKMNALDPAMFAAIHATIARLGATPGLRAVVLHGEGRAFCAGLDMASFARMTEPGGLPPAEAGVPPPSDLLQRTHGLANAYQQVAWGWRELAVPVVAAVHGVAFGGGLQIALGADLRLTTADTRFSVMEIQWGLVPDMAGCALLAGLVRTDRLRELVYTGRVLEGAEAVEFGLATRLCADPLADARALAQRIAAQSPDAVRAGKRLMGLLPAAAPADILLAEAREQQALIGSPNQAEAVRAGLARRPPVFRD</sequence>
<name>A0A0K8P2C2_PISS1</name>
<dbReference type="InterPro" id="IPR045002">
    <property type="entry name" value="Ech1-like"/>
</dbReference>
<keyword evidence="3" id="KW-0276">Fatty acid metabolism</keyword>
<dbReference type="SUPFAM" id="SSF52096">
    <property type="entry name" value="ClpP/crotonase"/>
    <property type="match status" value="1"/>
</dbReference>
<reference evidence="7 8" key="2">
    <citation type="journal article" date="2016" name="Science">
        <title>A bacterium that degrades and assimilates poly(ethylene terephthalate).</title>
        <authorList>
            <person name="Yoshida S."/>
            <person name="Hiraga K."/>
            <person name="Takehana T."/>
            <person name="Taniguchi I."/>
            <person name="Yamaji H."/>
            <person name="Maeda Y."/>
            <person name="Toyohara K."/>
            <person name="Miyamoto K."/>
            <person name="Kimura Y."/>
            <person name="Oda K."/>
        </authorList>
    </citation>
    <scope>NUCLEOTIDE SEQUENCE [LARGE SCALE GENOMIC DNA]</scope>
    <source>
        <strain evidence="8">NBRC 110686 / TISTR 2288 / 201-F6</strain>
    </source>
</reference>
<dbReference type="STRING" id="1547922.ISF6_2616"/>
<feature type="domain" description="Enoyl-CoA hydratase/isomerase" evidence="6">
    <location>
        <begin position="22"/>
        <end position="227"/>
    </location>
</feature>
<dbReference type="UniPathway" id="UPA00659"/>
<protein>
    <submittedName>
        <fullName evidence="7">Enoyl-CoA hydratase</fullName>
        <ecNumber evidence="7">4.2.1.17</ecNumber>
    </submittedName>
</protein>
<keyword evidence="5" id="KW-0413">Isomerase</keyword>
<keyword evidence="4" id="KW-0443">Lipid metabolism</keyword>
<dbReference type="NCBIfam" id="NF005699">
    <property type="entry name" value="PRK07509.1"/>
    <property type="match status" value="1"/>
</dbReference>
<proteinExistence type="inferred from homology"/>
<comment type="similarity">
    <text evidence="2">Belongs to the enoyl-CoA hydratase/isomerase family.</text>
</comment>
<dbReference type="Gene3D" id="1.10.12.10">
    <property type="entry name" value="Lyase 2-enoyl-coa Hydratase, Chain A, domain 2"/>
    <property type="match status" value="1"/>
</dbReference>
<evidence type="ECO:0000256" key="5">
    <source>
        <dbReference type="ARBA" id="ARBA00023235"/>
    </source>
</evidence>
<dbReference type="PANTHER" id="PTHR43149:SF1">
    <property type="entry name" value="DELTA(3,5)-DELTA(2,4)-DIENOYL-COA ISOMERASE, MITOCHONDRIAL"/>
    <property type="match status" value="1"/>
</dbReference>
<dbReference type="AlphaFoldDB" id="A0A0K8P2C2"/>
<organism evidence="7 8">
    <name type="scientific">Piscinibacter sakaiensis</name>
    <name type="common">Ideonella sakaiensis</name>
    <dbReference type="NCBI Taxonomy" id="1547922"/>
    <lineage>
        <taxon>Bacteria</taxon>
        <taxon>Pseudomonadati</taxon>
        <taxon>Pseudomonadota</taxon>
        <taxon>Betaproteobacteria</taxon>
        <taxon>Burkholderiales</taxon>
        <taxon>Sphaerotilaceae</taxon>
        <taxon>Piscinibacter</taxon>
    </lineage>
</organism>
<dbReference type="GO" id="GO:0016853">
    <property type="term" value="F:isomerase activity"/>
    <property type="evidence" value="ECO:0007669"/>
    <property type="project" value="UniProtKB-KW"/>
</dbReference>
<evidence type="ECO:0000256" key="2">
    <source>
        <dbReference type="ARBA" id="ARBA00005254"/>
    </source>
</evidence>
<dbReference type="Gene3D" id="3.90.226.10">
    <property type="entry name" value="2-enoyl-CoA Hydratase, Chain A, domain 1"/>
    <property type="match status" value="1"/>
</dbReference>
<dbReference type="InterPro" id="IPR018376">
    <property type="entry name" value="Enoyl-CoA_hyd/isom_CS"/>
</dbReference>
<accession>A0A0K8P2C2</accession>
<dbReference type="InterPro" id="IPR029045">
    <property type="entry name" value="ClpP/crotonase-like_dom_sf"/>
</dbReference>
<evidence type="ECO:0000313" key="8">
    <source>
        <dbReference type="Proteomes" id="UP000037660"/>
    </source>
</evidence>
<evidence type="ECO:0000313" key="7">
    <source>
        <dbReference type="EMBL" id="GAP36776.1"/>
    </source>
</evidence>
<comment type="caution">
    <text evidence="7">The sequence shown here is derived from an EMBL/GenBank/DDBJ whole genome shotgun (WGS) entry which is preliminary data.</text>
</comment>
<dbReference type="GO" id="GO:0004300">
    <property type="term" value="F:enoyl-CoA hydratase activity"/>
    <property type="evidence" value="ECO:0007669"/>
    <property type="project" value="UniProtKB-EC"/>
</dbReference>
<dbReference type="EC" id="4.2.1.17" evidence="7"/>
<evidence type="ECO:0000256" key="3">
    <source>
        <dbReference type="ARBA" id="ARBA00022832"/>
    </source>
</evidence>
<dbReference type="Proteomes" id="UP000037660">
    <property type="component" value="Unassembled WGS sequence"/>
</dbReference>
<dbReference type="InterPro" id="IPR014748">
    <property type="entry name" value="Enoyl-CoA_hydra_C"/>
</dbReference>
<dbReference type="RefSeq" id="WP_054020756.1">
    <property type="nucleotide sequence ID" value="NZ_BBYR01000039.1"/>
</dbReference>
<reference evidence="8" key="1">
    <citation type="submission" date="2015-07" db="EMBL/GenBank/DDBJ databases">
        <title>Discovery of a poly(ethylene terephthalate assimilation.</title>
        <authorList>
            <person name="Yoshida S."/>
            <person name="Hiraga K."/>
            <person name="Takehana T."/>
            <person name="Taniguchi I."/>
            <person name="Yamaji H."/>
            <person name="Maeda Y."/>
            <person name="Toyohara K."/>
            <person name="Miyamoto K."/>
            <person name="Kimura Y."/>
            <person name="Oda K."/>
        </authorList>
    </citation>
    <scope>NUCLEOTIDE SEQUENCE [LARGE SCALE GENOMIC DNA]</scope>
    <source>
        <strain evidence="8">NBRC 110686 / TISTR 2288 / 201-F6</strain>
    </source>
</reference>
<dbReference type="PANTHER" id="PTHR43149">
    <property type="entry name" value="ENOYL-COA HYDRATASE"/>
    <property type="match status" value="1"/>
</dbReference>
<dbReference type="Pfam" id="PF16113">
    <property type="entry name" value="ECH_2"/>
    <property type="match status" value="1"/>
</dbReference>
<keyword evidence="7" id="KW-0456">Lyase</keyword>
<evidence type="ECO:0000259" key="6">
    <source>
        <dbReference type="Pfam" id="PF16113"/>
    </source>
</evidence>